<keyword evidence="1" id="KW-0175">Coiled coil</keyword>
<reference evidence="3 4" key="1">
    <citation type="submission" date="2020-04" db="EMBL/GenBank/DDBJ databases">
        <authorList>
            <person name="Basu S."/>
            <person name="Maruthanayagam V."/>
            <person name="Chakraborty S."/>
            <person name="Pramanik A."/>
            <person name="Mukherjee J."/>
            <person name="Brink B."/>
        </authorList>
    </citation>
    <scope>NUCLEOTIDE SEQUENCE [LARGE SCALE GENOMIC DNA]</scope>
    <source>
        <strain evidence="3 4">AP17</strain>
    </source>
</reference>
<evidence type="ECO:0000313" key="3">
    <source>
        <dbReference type="EMBL" id="QIZ71271.1"/>
    </source>
</evidence>
<proteinExistence type="predicted"/>
<keyword evidence="4" id="KW-1185">Reference proteome</keyword>
<feature type="coiled-coil region" evidence="1">
    <location>
        <begin position="106"/>
        <end position="133"/>
    </location>
</feature>
<gene>
    <name evidence="3" type="ORF">HCG48_12315</name>
</gene>
<keyword evidence="2" id="KW-0812">Transmembrane</keyword>
<dbReference type="RefSeq" id="WP_168569425.1">
    <property type="nucleotide sequence ID" value="NZ_CP051167.1"/>
</dbReference>
<evidence type="ECO:0000256" key="2">
    <source>
        <dbReference type="SAM" id="Phobius"/>
    </source>
</evidence>
<dbReference type="EMBL" id="CP051167">
    <property type="protein sequence ID" value="QIZ71271.1"/>
    <property type="molecule type" value="Genomic_DNA"/>
</dbReference>
<dbReference type="AlphaFoldDB" id="A0A6H1TXH5"/>
<keyword evidence="2" id="KW-0472">Membrane</keyword>
<sequence>MDRVWLERAEYIAVALAVVGSMLALIYGQALYAIAPISLCLALNLLNRSASKRANRRTMNQLQEQVASIHSVENDLVQKVEYALERLQGMDSGGSSQDVVTLMAALKQLRSQLQLQNRCVDAMQAQLDSLTEQFRTRPELEQIDSLSAVIVALKQSLDRLPPSENQ</sequence>
<protein>
    <submittedName>
        <fullName evidence="3">Uncharacterized protein</fullName>
    </submittedName>
</protein>
<evidence type="ECO:0000313" key="4">
    <source>
        <dbReference type="Proteomes" id="UP000500857"/>
    </source>
</evidence>
<evidence type="ECO:0000256" key="1">
    <source>
        <dbReference type="SAM" id="Coils"/>
    </source>
</evidence>
<name>A0A6H1TXH5_9CYAN</name>
<organism evidence="3 4">
    <name type="scientific">Oxynema aestuarii AP17</name>
    <dbReference type="NCBI Taxonomy" id="2064643"/>
    <lineage>
        <taxon>Bacteria</taxon>
        <taxon>Bacillati</taxon>
        <taxon>Cyanobacteriota</taxon>
        <taxon>Cyanophyceae</taxon>
        <taxon>Oscillatoriophycideae</taxon>
        <taxon>Oscillatoriales</taxon>
        <taxon>Oscillatoriaceae</taxon>
        <taxon>Oxynema</taxon>
        <taxon>Oxynema aestuarii</taxon>
    </lineage>
</organism>
<dbReference type="KEGG" id="oxy:HCG48_12315"/>
<feature type="transmembrane region" description="Helical" evidence="2">
    <location>
        <begin position="12"/>
        <end position="43"/>
    </location>
</feature>
<keyword evidence="2" id="KW-1133">Transmembrane helix</keyword>
<accession>A0A6H1TXH5</accession>
<dbReference type="Proteomes" id="UP000500857">
    <property type="component" value="Chromosome"/>
</dbReference>